<feature type="domain" description="Histidine kinase/HSP90-like ATPase" evidence="2">
    <location>
        <begin position="15"/>
        <end position="145"/>
    </location>
</feature>
<evidence type="ECO:0000313" key="3">
    <source>
        <dbReference type="EMBL" id="WOT05050.1"/>
    </source>
</evidence>
<dbReference type="EMBL" id="CP136522">
    <property type="protein sequence ID" value="WOT05050.1"/>
    <property type="molecule type" value="Genomic_DNA"/>
</dbReference>
<evidence type="ECO:0000313" key="4">
    <source>
        <dbReference type="Proteomes" id="UP001529491"/>
    </source>
</evidence>
<dbReference type="Gene3D" id="3.30.565.10">
    <property type="entry name" value="Histidine kinase-like ATPase, C-terminal domain"/>
    <property type="match status" value="1"/>
</dbReference>
<sequence length="149" mass="17085">MDVKTGKFHKAYLSSLEASREVAEDILPYWNSLKLDETIVSQMELCLVEVVNNVYEHSYLNTEGKKFEATSFLSANNELIIEISDFGQSMPDGLLDDLLSTDFVEPVADDPETWLVSRRGLKIVKELSDKLEYFTQQNRNTLRMQRSAK</sequence>
<dbReference type="InterPro" id="IPR036890">
    <property type="entry name" value="HATPase_C_sf"/>
</dbReference>
<dbReference type="PANTHER" id="PTHR35526">
    <property type="entry name" value="ANTI-SIGMA-F FACTOR RSBW-RELATED"/>
    <property type="match status" value="1"/>
</dbReference>
<dbReference type="SUPFAM" id="SSF55874">
    <property type="entry name" value="ATPase domain of HSP90 chaperone/DNA topoisomerase II/histidine kinase"/>
    <property type="match status" value="1"/>
</dbReference>
<dbReference type="Pfam" id="PF13581">
    <property type="entry name" value="HATPase_c_2"/>
    <property type="match status" value="1"/>
</dbReference>
<dbReference type="InterPro" id="IPR050267">
    <property type="entry name" value="Anti-sigma-factor_SerPK"/>
</dbReference>
<reference evidence="3 4" key="1">
    <citation type="submission" date="2023-10" db="EMBL/GenBank/DDBJ databases">
        <title>Complete genome sequence of Shewanella sp. DAU334.</title>
        <authorList>
            <person name="Lee Y.-S."/>
            <person name="Jeong H.-R."/>
            <person name="Hwang E.-J."/>
            <person name="Choi Y.-L."/>
            <person name="Kim G.-D."/>
        </authorList>
    </citation>
    <scope>NUCLEOTIDE SEQUENCE [LARGE SCALE GENOMIC DNA]</scope>
    <source>
        <strain evidence="3 4">DAU334</strain>
    </source>
</reference>
<evidence type="ECO:0000259" key="2">
    <source>
        <dbReference type="Pfam" id="PF13581"/>
    </source>
</evidence>
<protein>
    <submittedName>
        <fullName evidence="3">ATP-binding protein</fullName>
        <ecNumber evidence="3">2.7.13.3</ecNumber>
    </submittedName>
</protein>
<dbReference type="PANTHER" id="PTHR35526:SF3">
    <property type="entry name" value="ANTI-SIGMA-F FACTOR RSBW"/>
    <property type="match status" value="1"/>
</dbReference>
<keyword evidence="1" id="KW-0418">Kinase</keyword>
<dbReference type="Proteomes" id="UP001529491">
    <property type="component" value="Chromosome"/>
</dbReference>
<gene>
    <name evidence="3" type="ORF">RGE70_17410</name>
</gene>
<dbReference type="InterPro" id="IPR003594">
    <property type="entry name" value="HATPase_dom"/>
</dbReference>
<dbReference type="CDD" id="cd16936">
    <property type="entry name" value="HATPase_RsbW-like"/>
    <property type="match status" value="1"/>
</dbReference>
<accession>A0ABZ0K007</accession>
<dbReference type="EC" id="2.7.13.3" evidence="3"/>
<proteinExistence type="predicted"/>
<dbReference type="RefSeq" id="WP_310472687.1">
    <property type="nucleotide sequence ID" value="NZ_CP136522.1"/>
</dbReference>
<keyword evidence="1" id="KW-0723">Serine/threonine-protein kinase</keyword>
<keyword evidence="3" id="KW-0547">Nucleotide-binding</keyword>
<dbReference type="GO" id="GO:0005524">
    <property type="term" value="F:ATP binding"/>
    <property type="evidence" value="ECO:0007669"/>
    <property type="project" value="UniProtKB-KW"/>
</dbReference>
<dbReference type="GO" id="GO:0004673">
    <property type="term" value="F:protein histidine kinase activity"/>
    <property type="evidence" value="ECO:0007669"/>
    <property type="project" value="UniProtKB-EC"/>
</dbReference>
<keyword evidence="4" id="KW-1185">Reference proteome</keyword>
<evidence type="ECO:0000256" key="1">
    <source>
        <dbReference type="ARBA" id="ARBA00022527"/>
    </source>
</evidence>
<keyword evidence="3" id="KW-0808">Transferase</keyword>
<name>A0ABZ0K007_9GAMM</name>
<keyword evidence="3" id="KW-0067">ATP-binding</keyword>
<organism evidence="3 4">
    <name type="scientific">Shewanella youngdeokensis</name>
    <dbReference type="NCBI Taxonomy" id="2999068"/>
    <lineage>
        <taxon>Bacteria</taxon>
        <taxon>Pseudomonadati</taxon>
        <taxon>Pseudomonadota</taxon>
        <taxon>Gammaproteobacteria</taxon>
        <taxon>Alteromonadales</taxon>
        <taxon>Shewanellaceae</taxon>
        <taxon>Shewanella</taxon>
    </lineage>
</organism>